<evidence type="ECO:0000313" key="1">
    <source>
        <dbReference type="EMBL" id="MEB6409997.1"/>
    </source>
</evidence>
<reference evidence="1 2" key="1">
    <citation type="submission" date="2022-04" db="EMBL/GenBank/DDBJ databases">
        <title>Whole genome surviellance of AMR bacteria from Assam, India: One Health Study.</title>
        <authorList>
            <person name="Mendem S.K."/>
            <person name="Rakshit O."/>
            <person name="Murugesan D."/>
            <person name="Shome R."/>
            <person name="Raisen C."/>
            <person name="Holmes M.A."/>
            <person name="Saikia K."/>
            <person name="Shome B.R."/>
        </authorList>
    </citation>
    <scope>NUCLEOTIDE SEQUENCE [LARGE SCALE GENOMIC DNA]</scope>
    <source>
        <strain evidence="1 2">MGG-11lp</strain>
    </source>
</reference>
<evidence type="ECO:0000313" key="2">
    <source>
        <dbReference type="Proteomes" id="UP001306510"/>
    </source>
</evidence>
<comment type="caution">
    <text evidence="1">The sequence shown here is derived from an EMBL/GenBank/DDBJ whole genome shotgun (WGS) entry which is preliminary data.</text>
</comment>
<name>A0ABU6E1B0_9ENTR</name>
<keyword evidence="2" id="KW-1185">Reference proteome</keyword>
<accession>A0ABU6E1B0</accession>
<dbReference type="Proteomes" id="UP001306510">
    <property type="component" value="Unassembled WGS sequence"/>
</dbReference>
<dbReference type="EMBL" id="JALLMC010000002">
    <property type="protein sequence ID" value="MEB6409997.1"/>
    <property type="molecule type" value="Genomic_DNA"/>
</dbReference>
<sequence length="75" mass="8635">MQIIKGNKNIKWYVTEALYQSEGDTPDKTEEVYFYSDGFFCFSKNFSSKLAAGKIKTKDLENLSVDEKYAEECAK</sequence>
<proteinExistence type="predicted"/>
<organism evidence="1 2">
    <name type="scientific">Enterobacter vonholyi</name>
    <dbReference type="NCBI Taxonomy" id="2797505"/>
    <lineage>
        <taxon>Bacteria</taxon>
        <taxon>Pseudomonadati</taxon>
        <taxon>Pseudomonadota</taxon>
        <taxon>Gammaproteobacteria</taxon>
        <taxon>Enterobacterales</taxon>
        <taxon>Enterobacteriaceae</taxon>
        <taxon>Enterobacter</taxon>
    </lineage>
</organism>
<protein>
    <submittedName>
        <fullName evidence="1">Uncharacterized protein</fullName>
    </submittedName>
</protein>
<gene>
    <name evidence="1" type="ORF">MXM28_09830</name>
</gene>
<dbReference type="RefSeq" id="WP_143345372.1">
    <property type="nucleotide sequence ID" value="NZ_JAGSJL010000073.1"/>
</dbReference>